<comment type="similarity">
    <text evidence="6">Belongs to the TRAFAC class OBG-HflX-like GTPase superfamily. HflX GTPase family.</text>
</comment>
<dbReference type="GO" id="GO:0043022">
    <property type="term" value="F:ribosome binding"/>
    <property type="evidence" value="ECO:0007669"/>
    <property type="project" value="TreeGrafter"/>
</dbReference>
<keyword evidence="3 6" id="KW-0547">Nucleotide-binding</keyword>
<dbReference type="GO" id="GO:0005737">
    <property type="term" value="C:cytoplasm"/>
    <property type="evidence" value="ECO:0007669"/>
    <property type="project" value="UniProtKB-SubCell"/>
</dbReference>
<evidence type="ECO:0000256" key="2">
    <source>
        <dbReference type="ARBA" id="ARBA00022723"/>
    </source>
</evidence>
<dbReference type="InterPro" id="IPR006073">
    <property type="entry name" value="GTP-bd"/>
</dbReference>
<feature type="binding site" evidence="8">
    <location>
        <position position="238"/>
    </location>
    <ligand>
        <name>Mg(2+)</name>
        <dbReference type="ChEBI" id="CHEBI:18420"/>
    </ligand>
</feature>
<dbReference type="GO" id="GO:0005525">
    <property type="term" value="F:GTP binding"/>
    <property type="evidence" value="ECO:0007669"/>
    <property type="project" value="UniProtKB-UniRule"/>
</dbReference>
<dbReference type="FunFam" id="3.40.50.11060:FF:000001">
    <property type="entry name" value="GTPase HflX"/>
    <property type="match status" value="1"/>
</dbReference>
<reference evidence="11 12" key="1">
    <citation type="submission" date="2016-10" db="EMBL/GenBank/DDBJ databases">
        <authorList>
            <person name="de Groot N.N."/>
        </authorList>
    </citation>
    <scope>NUCLEOTIDE SEQUENCE [LARGE SCALE GENOMIC DNA]</scope>
    <source>
        <strain evidence="11 12">SLAS-1</strain>
    </source>
</reference>
<dbReference type="PANTHER" id="PTHR10229">
    <property type="entry name" value="GTP-BINDING PROTEIN HFLX"/>
    <property type="match status" value="1"/>
</dbReference>
<dbReference type="Pfam" id="PF16360">
    <property type="entry name" value="GTP-bdg_M"/>
    <property type="match status" value="1"/>
</dbReference>
<dbReference type="Gene3D" id="6.10.250.2860">
    <property type="match status" value="1"/>
</dbReference>
<dbReference type="GO" id="GO:0046872">
    <property type="term" value="F:metal ion binding"/>
    <property type="evidence" value="ECO:0007669"/>
    <property type="project" value="UniProtKB-KW"/>
</dbReference>
<keyword evidence="12" id="KW-1185">Reference proteome</keyword>
<dbReference type="HAMAP" id="MF_00900">
    <property type="entry name" value="GTPase_HflX"/>
    <property type="match status" value="1"/>
</dbReference>
<dbReference type="SUPFAM" id="SSF52540">
    <property type="entry name" value="P-loop containing nucleoside triphosphate hydrolases"/>
    <property type="match status" value="1"/>
</dbReference>
<dbReference type="InterPro" id="IPR030394">
    <property type="entry name" value="G_HFLX_dom"/>
</dbReference>
<feature type="domain" description="Hflx-type G" evidence="10">
    <location>
        <begin position="205"/>
        <end position="370"/>
    </location>
</feature>
<comment type="cofactor">
    <cofactor evidence="8">
        <name>Mg(2+)</name>
        <dbReference type="ChEBI" id="CHEBI:18420"/>
    </cofactor>
</comment>
<evidence type="ECO:0000256" key="8">
    <source>
        <dbReference type="PIRSR" id="PIRSR006809-2"/>
    </source>
</evidence>
<dbReference type="GO" id="GO:0003924">
    <property type="term" value="F:GTPase activity"/>
    <property type="evidence" value="ECO:0007669"/>
    <property type="project" value="UniProtKB-UniRule"/>
</dbReference>
<dbReference type="PROSITE" id="PS51705">
    <property type="entry name" value="G_HFLX"/>
    <property type="match status" value="1"/>
</dbReference>
<dbReference type="NCBIfam" id="TIGR03156">
    <property type="entry name" value="GTP_HflX"/>
    <property type="match status" value="1"/>
</dbReference>
<evidence type="ECO:0000256" key="4">
    <source>
        <dbReference type="ARBA" id="ARBA00022842"/>
    </source>
</evidence>
<dbReference type="Gene3D" id="3.40.50.300">
    <property type="entry name" value="P-loop containing nucleotide triphosphate hydrolases"/>
    <property type="match status" value="1"/>
</dbReference>
<comment type="subunit">
    <text evidence="6">Monomer. Associates with the 50S ribosomal subunit.</text>
</comment>
<feature type="binding site" evidence="7">
    <location>
        <begin position="348"/>
        <end position="350"/>
    </location>
    <ligand>
        <name>GTP</name>
        <dbReference type="ChEBI" id="CHEBI:37565"/>
    </ligand>
</feature>
<name>A0A1G9P733_9FIRM</name>
<feature type="binding site" evidence="7">
    <location>
        <begin position="258"/>
        <end position="261"/>
    </location>
    <ligand>
        <name>GTP</name>
        <dbReference type="ChEBI" id="CHEBI:37565"/>
    </ligand>
</feature>
<evidence type="ECO:0000256" key="1">
    <source>
        <dbReference type="ARBA" id="ARBA00022490"/>
    </source>
</evidence>
<evidence type="ECO:0000256" key="6">
    <source>
        <dbReference type="HAMAP-Rule" id="MF_00900"/>
    </source>
</evidence>
<dbReference type="PANTHER" id="PTHR10229:SF0">
    <property type="entry name" value="GTP-BINDING PROTEIN 6-RELATED"/>
    <property type="match status" value="1"/>
</dbReference>
<evidence type="ECO:0000256" key="5">
    <source>
        <dbReference type="ARBA" id="ARBA00023134"/>
    </source>
</evidence>
<sequence>MKSRRFTGGINIIKDRFFSTAVPREKVLLVGNRKNSLEELAELTRTAGGEVEKKTTHSPDNVNPAFYIGRGKLFEVKAELENSSINLVIIDGKLSPAQHRNLEEELETRVIDRNQLILDIFSLHARTKESKLQVEKAQLEYLFSRLTGKGEEMSRLAGGIGTRGPGETKLETDRRRISDRIHRLKQELKDISRTREVQRQDREDPVIALTGYTNAGKSTLLNQITGGDNMVADQLFATLDSTLHKFNLPSGKRAIITDTVGFIRNLPHQLIASFRATLEEITRADIILHIVDGSTEGVDQRINVVEDVLNDLEADPHEEFLIINKIDKISGNKLENLKTRHPDACFISARTGDSVDELLELINSSINQRLSRVSSTIPYNQAGLVEKIHNRGQVEEEEYSQEGISITALVPEDLAKKTHRISGGN</sequence>
<feature type="binding site" evidence="7">
    <location>
        <begin position="211"/>
        <end position="218"/>
    </location>
    <ligand>
        <name>GTP</name>
        <dbReference type="ChEBI" id="CHEBI:37565"/>
    </ligand>
</feature>
<dbReference type="CDD" id="cd01878">
    <property type="entry name" value="HflX"/>
    <property type="match status" value="1"/>
</dbReference>
<evidence type="ECO:0000256" key="9">
    <source>
        <dbReference type="SAM" id="Coils"/>
    </source>
</evidence>
<keyword evidence="2 8" id="KW-0479">Metal-binding</keyword>
<dbReference type="EMBL" id="FNGO01000012">
    <property type="protein sequence ID" value="SDL94550.1"/>
    <property type="molecule type" value="Genomic_DNA"/>
</dbReference>
<feature type="binding site" evidence="7">
    <location>
        <begin position="236"/>
        <end position="240"/>
    </location>
    <ligand>
        <name>GTP</name>
        <dbReference type="ChEBI" id="CHEBI:37565"/>
    </ligand>
</feature>
<dbReference type="Pfam" id="PF13167">
    <property type="entry name" value="GTP-bdg_N"/>
    <property type="match status" value="1"/>
</dbReference>
<comment type="subcellular location">
    <subcellularLocation>
        <location evidence="6">Cytoplasm</location>
    </subcellularLocation>
    <text evidence="6">May associate with membranes.</text>
</comment>
<evidence type="ECO:0000259" key="10">
    <source>
        <dbReference type="PROSITE" id="PS51705"/>
    </source>
</evidence>
<evidence type="ECO:0000313" key="11">
    <source>
        <dbReference type="EMBL" id="SDL94550.1"/>
    </source>
</evidence>
<dbReference type="InterPro" id="IPR016496">
    <property type="entry name" value="GTPase_HflX"/>
</dbReference>
<dbReference type="InterPro" id="IPR032305">
    <property type="entry name" value="GTP-bd_M"/>
</dbReference>
<dbReference type="InterPro" id="IPR025121">
    <property type="entry name" value="GTPase_HflX_N"/>
</dbReference>
<gene>
    <name evidence="6" type="primary">hflX</name>
    <name evidence="11" type="ORF">SAMN04488692_11229</name>
</gene>
<feature type="binding site" evidence="8">
    <location>
        <position position="218"/>
    </location>
    <ligand>
        <name>Mg(2+)</name>
        <dbReference type="ChEBI" id="CHEBI:18420"/>
    </ligand>
</feature>
<dbReference type="PIRSF" id="PIRSF006809">
    <property type="entry name" value="GTP-binding_hflX_prd"/>
    <property type="match status" value="1"/>
</dbReference>
<dbReference type="InterPro" id="IPR042108">
    <property type="entry name" value="GTPase_HflX_N_sf"/>
</dbReference>
<dbReference type="PRINTS" id="PR00326">
    <property type="entry name" value="GTP1OBG"/>
</dbReference>
<comment type="function">
    <text evidence="6">GTPase that associates with the 50S ribosomal subunit and may have a role during protein synthesis or ribosome biogenesis.</text>
</comment>
<dbReference type="STRING" id="321763.SAMN04488692_11229"/>
<evidence type="ECO:0000256" key="3">
    <source>
        <dbReference type="ARBA" id="ARBA00022741"/>
    </source>
</evidence>
<keyword evidence="9" id="KW-0175">Coiled coil</keyword>
<protein>
    <recommendedName>
        <fullName evidence="6">GTPase HflX</fullName>
    </recommendedName>
    <alternativeName>
        <fullName evidence="6">GTP-binding protein HflX</fullName>
    </alternativeName>
</protein>
<keyword evidence="4 8" id="KW-0460">Magnesium</keyword>
<dbReference type="Proteomes" id="UP000199476">
    <property type="component" value="Unassembled WGS sequence"/>
</dbReference>
<feature type="binding site" evidence="7">
    <location>
        <begin position="324"/>
        <end position="327"/>
    </location>
    <ligand>
        <name>GTP</name>
        <dbReference type="ChEBI" id="CHEBI:37565"/>
    </ligand>
</feature>
<keyword evidence="5 6" id="KW-0342">GTP-binding</keyword>
<dbReference type="AlphaFoldDB" id="A0A1G9P733"/>
<dbReference type="Gene3D" id="3.40.50.11060">
    <property type="entry name" value="GTPase HflX, N-terminal domain"/>
    <property type="match status" value="1"/>
</dbReference>
<organism evidence="11 12">
    <name type="scientific">Halarsenatibacter silvermanii</name>
    <dbReference type="NCBI Taxonomy" id="321763"/>
    <lineage>
        <taxon>Bacteria</taxon>
        <taxon>Bacillati</taxon>
        <taxon>Bacillota</taxon>
        <taxon>Clostridia</taxon>
        <taxon>Halanaerobiales</taxon>
        <taxon>Halarsenatibacteraceae</taxon>
        <taxon>Halarsenatibacter</taxon>
    </lineage>
</organism>
<accession>A0A1G9P733</accession>
<evidence type="ECO:0000313" key="12">
    <source>
        <dbReference type="Proteomes" id="UP000199476"/>
    </source>
</evidence>
<keyword evidence="1 6" id="KW-0963">Cytoplasm</keyword>
<feature type="coiled-coil region" evidence="9">
    <location>
        <begin position="167"/>
        <end position="201"/>
    </location>
</feature>
<dbReference type="Pfam" id="PF01926">
    <property type="entry name" value="MMR_HSR1"/>
    <property type="match status" value="1"/>
</dbReference>
<dbReference type="OrthoDB" id="9812272at2"/>
<proteinExistence type="inferred from homology"/>
<evidence type="ECO:0000256" key="7">
    <source>
        <dbReference type="PIRSR" id="PIRSR006809-1"/>
    </source>
</evidence>
<dbReference type="InterPro" id="IPR027417">
    <property type="entry name" value="P-loop_NTPase"/>
</dbReference>